<dbReference type="AlphaFoldDB" id="G3HEX4"/>
<name>G3HEX4_CRIGR</name>
<feature type="signal peptide" evidence="1">
    <location>
        <begin position="1"/>
        <end position="23"/>
    </location>
</feature>
<evidence type="ECO:0000256" key="1">
    <source>
        <dbReference type="SAM" id="SignalP"/>
    </source>
</evidence>
<feature type="chain" id="PRO_5003444071" evidence="1">
    <location>
        <begin position="24"/>
        <end position="60"/>
    </location>
</feature>
<evidence type="ECO:0000313" key="2">
    <source>
        <dbReference type="EMBL" id="EGV98745.1"/>
    </source>
</evidence>
<reference evidence="3" key="1">
    <citation type="journal article" date="2011" name="Nat. Biotechnol.">
        <title>The genomic sequence of the Chinese hamster ovary (CHO)-K1 cell line.</title>
        <authorList>
            <person name="Xu X."/>
            <person name="Nagarajan H."/>
            <person name="Lewis N.E."/>
            <person name="Pan S."/>
            <person name="Cai Z."/>
            <person name="Liu X."/>
            <person name="Chen W."/>
            <person name="Xie M."/>
            <person name="Wang W."/>
            <person name="Hammond S."/>
            <person name="Andersen M.R."/>
            <person name="Neff N."/>
            <person name="Passarelli B."/>
            <person name="Koh W."/>
            <person name="Fan H.C."/>
            <person name="Wang J."/>
            <person name="Gui Y."/>
            <person name="Lee K.H."/>
            <person name="Betenbaugh M.J."/>
            <person name="Quake S.R."/>
            <person name="Famili I."/>
            <person name="Palsson B.O."/>
            <person name="Wang J."/>
        </authorList>
    </citation>
    <scope>NUCLEOTIDE SEQUENCE [LARGE SCALE GENOMIC DNA]</scope>
    <source>
        <strain evidence="3">CHO K1 cell line</strain>
    </source>
</reference>
<evidence type="ECO:0000313" key="3">
    <source>
        <dbReference type="Proteomes" id="UP000001075"/>
    </source>
</evidence>
<organism evidence="2 3">
    <name type="scientific">Cricetulus griseus</name>
    <name type="common">Chinese hamster</name>
    <name type="synonym">Cricetulus barabensis griseus</name>
    <dbReference type="NCBI Taxonomy" id="10029"/>
    <lineage>
        <taxon>Eukaryota</taxon>
        <taxon>Metazoa</taxon>
        <taxon>Chordata</taxon>
        <taxon>Craniata</taxon>
        <taxon>Vertebrata</taxon>
        <taxon>Euteleostomi</taxon>
        <taxon>Mammalia</taxon>
        <taxon>Eutheria</taxon>
        <taxon>Euarchontoglires</taxon>
        <taxon>Glires</taxon>
        <taxon>Rodentia</taxon>
        <taxon>Myomorpha</taxon>
        <taxon>Muroidea</taxon>
        <taxon>Cricetidae</taxon>
        <taxon>Cricetinae</taxon>
        <taxon>Cricetulus</taxon>
    </lineage>
</organism>
<protein>
    <submittedName>
        <fullName evidence="2">Uncharacterized protein</fullName>
    </submittedName>
</protein>
<dbReference type="Proteomes" id="UP000001075">
    <property type="component" value="Unassembled WGS sequence"/>
</dbReference>
<accession>G3HEX4</accession>
<dbReference type="EMBL" id="JH000322">
    <property type="protein sequence ID" value="EGV98745.1"/>
    <property type="molecule type" value="Genomic_DNA"/>
</dbReference>
<dbReference type="InParanoid" id="G3HEX4"/>
<proteinExistence type="predicted"/>
<gene>
    <name evidence="2" type="ORF">I79_009120</name>
</gene>
<sequence>MGPLWQWLLPRVQGLLSLQSVWSTRTSLLFVPLSLGGSCCGCRSAPKAEAILVLLVLKNS</sequence>
<keyword evidence="1" id="KW-0732">Signal</keyword>